<feature type="transmembrane region" description="Helical" evidence="2">
    <location>
        <begin position="292"/>
        <end position="311"/>
    </location>
</feature>
<feature type="transmembrane region" description="Helical" evidence="2">
    <location>
        <begin position="262"/>
        <end position="280"/>
    </location>
</feature>
<feature type="compositionally biased region" description="Low complexity" evidence="1">
    <location>
        <begin position="118"/>
        <end position="141"/>
    </location>
</feature>
<evidence type="ECO:0000256" key="1">
    <source>
        <dbReference type="SAM" id="MobiDB-lite"/>
    </source>
</evidence>
<dbReference type="Proteomes" id="UP000266673">
    <property type="component" value="Unassembled WGS sequence"/>
</dbReference>
<feature type="region of interest" description="Disordered" evidence="1">
    <location>
        <begin position="27"/>
        <end position="168"/>
    </location>
</feature>
<feature type="transmembrane region" description="Helical" evidence="2">
    <location>
        <begin position="431"/>
        <end position="450"/>
    </location>
</feature>
<name>A0A397UF72_9GLOM</name>
<dbReference type="STRING" id="44941.A0A397UF72"/>
<dbReference type="PANTHER" id="PTHR42032:SF1">
    <property type="entry name" value="YALI0E30679P"/>
    <property type="match status" value="1"/>
</dbReference>
<feature type="compositionally biased region" description="Polar residues" evidence="1">
    <location>
        <begin position="480"/>
        <end position="495"/>
    </location>
</feature>
<keyword evidence="4" id="KW-1185">Reference proteome</keyword>
<feature type="transmembrane region" description="Helical" evidence="2">
    <location>
        <begin position="178"/>
        <end position="197"/>
    </location>
</feature>
<feature type="compositionally biased region" description="Basic and acidic residues" evidence="1">
    <location>
        <begin position="142"/>
        <end position="154"/>
    </location>
</feature>
<keyword evidence="2" id="KW-0472">Membrane</keyword>
<accession>A0A397UF72</accession>
<feature type="region of interest" description="Disordered" evidence="1">
    <location>
        <begin position="459"/>
        <end position="495"/>
    </location>
</feature>
<keyword evidence="2" id="KW-0812">Transmembrane</keyword>
<dbReference type="OrthoDB" id="10263751at2759"/>
<feature type="compositionally biased region" description="Polar residues" evidence="1">
    <location>
        <begin position="88"/>
        <end position="105"/>
    </location>
</feature>
<comment type="caution">
    <text evidence="3">The sequence shown here is derived from an EMBL/GenBank/DDBJ whole genome shotgun (WGS) entry which is preliminary data.</text>
</comment>
<organism evidence="3 4">
    <name type="scientific">Gigaspora rosea</name>
    <dbReference type="NCBI Taxonomy" id="44941"/>
    <lineage>
        <taxon>Eukaryota</taxon>
        <taxon>Fungi</taxon>
        <taxon>Fungi incertae sedis</taxon>
        <taxon>Mucoromycota</taxon>
        <taxon>Glomeromycotina</taxon>
        <taxon>Glomeromycetes</taxon>
        <taxon>Diversisporales</taxon>
        <taxon>Gigasporaceae</taxon>
        <taxon>Gigaspora</taxon>
    </lineage>
</organism>
<feature type="transmembrane region" description="Helical" evidence="2">
    <location>
        <begin position="203"/>
        <end position="221"/>
    </location>
</feature>
<dbReference type="PANTHER" id="PTHR42032">
    <property type="entry name" value="YALI0E30679P"/>
    <property type="match status" value="1"/>
</dbReference>
<reference evidence="3 4" key="1">
    <citation type="submission" date="2018-06" db="EMBL/GenBank/DDBJ databases">
        <title>Comparative genomics reveals the genomic features of Rhizophagus irregularis, R. cerebriforme, R. diaphanum and Gigaspora rosea, and their symbiotic lifestyle signature.</title>
        <authorList>
            <person name="Morin E."/>
            <person name="San Clemente H."/>
            <person name="Chen E.C.H."/>
            <person name="De La Providencia I."/>
            <person name="Hainaut M."/>
            <person name="Kuo A."/>
            <person name="Kohler A."/>
            <person name="Murat C."/>
            <person name="Tang N."/>
            <person name="Roy S."/>
            <person name="Loubradou J."/>
            <person name="Henrissat B."/>
            <person name="Grigoriev I.V."/>
            <person name="Corradi N."/>
            <person name="Roux C."/>
            <person name="Martin F.M."/>
        </authorList>
    </citation>
    <scope>NUCLEOTIDE SEQUENCE [LARGE SCALE GENOMIC DNA]</scope>
    <source>
        <strain evidence="3 4">DAOM 194757</strain>
    </source>
</reference>
<evidence type="ECO:0000256" key="2">
    <source>
        <dbReference type="SAM" id="Phobius"/>
    </source>
</evidence>
<evidence type="ECO:0000313" key="4">
    <source>
        <dbReference type="Proteomes" id="UP000266673"/>
    </source>
</evidence>
<proteinExistence type="predicted"/>
<sequence length="495" mass="55877">MTFTETTQTSTEKNDDLRIQELIAASQKLLSQNTQPPTPTATASSGFNFHPETVGQEKQQLRARKPKTKASSEHLNGFGDASDMSLPMSHNGSTPSVVSMTNGSTPAHLVINNGTTVGNINSGSNSPSSGSTTSTNSMNGTRGERRSYKERNDPEISTGPPELIRDPTSETFSTHTHIWPIVFAVVPPMGALIYGKSDVWSDFLLLLLIAFYLYNIIKVPWELYYAARSRRVINDNLPGQTADPAQEAQRNQAAKELRIQEMWALLLVVASPIIGGYALHGAKMYLTDYDKYISHFNIMLFVFAAGIRPLMHIANLAKNRTLHLQEQVHYPSTEVELLKRRVQHLEYEFSQLRRGFATKRDIINVRDGFEPTITQLNKAVRRYEKKEQYLRNYSEERFAYLESKLREFDSIISYKLQEEQAISVPRSMMQFMFLPFSITFTLLGYATYFLPRSLRGARPAPMLQPSSNSDDDDGNRLNGDMSQQEISFSGSLQKY</sequence>
<protein>
    <submittedName>
        <fullName evidence="3">Uncharacterized protein</fullName>
    </submittedName>
</protein>
<keyword evidence="2" id="KW-1133">Transmembrane helix</keyword>
<gene>
    <name evidence="3" type="ORF">C2G38_552491</name>
</gene>
<dbReference type="AlphaFoldDB" id="A0A397UF72"/>
<dbReference type="EMBL" id="QKWP01001891">
    <property type="protein sequence ID" value="RIB05953.1"/>
    <property type="molecule type" value="Genomic_DNA"/>
</dbReference>
<evidence type="ECO:0000313" key="3">
    <source>
        <dbReference type="EMBL" id="RIB05953.1"/>
    </source>
</evidence>